<dbReference type="EMBL" id="WKJK01000004">
    <property type="protein sequence ID" value="MRW90233.1"/>
    <property type="molecule type" value="Genomic_DNA"/>
</dbReference>
<dbReference type="Proteomes" id="UP000433309">
    <property type="component" value="Unassembled WGS sequence"/>
</dbReference>
<accession>A0A6I2KWV2</accession>
<evidence type="ECO:0000313" key="3">
    <source>
        <dbReference type="Proteomes" id="UP000433309"/>
    </source>
</evidence>
<sequence>MSNLNGWGLTARLISKHFGALGNRVSEAIANFDPETATEADRDRLADNLRSAAQKLAAARAAFDKEASDVSQLRQLIATDEQAAGTLAERLASGKISESTITLFCDELEANKARLPQELQEEADARQYMDELQTIVNALSQQLSEFDAQAKKAMQALASARAQQDLQQLRADRQAQLAGLQGMRGQSSALAALTRRADTIRNDAEGLRIVTDIGQKPLDQAAELEAIRKSVSQPALGGESALARLQRLSGQPAAEPLALAKS</sequence>
<gene>
    <name evidence="2" type="ORF">GJ699_09575</name>
</gene>
<evidence type="ECO:0000313" key="2">
    <source>
        <dbReference type="EMBL" id="MRW90233.1"/>
    </source>
</evidence>
<evidence type="ECO:0000256" key="1">
    <source>
        <dbReference type="SAM" id="Coils"/>
    </source>
</evidence>
<keyword evidence="3" id="KW-1185">Reference proteome</keyword>
<feature type="coiled-coil region" evidence="1">
    <location>
        <begin position="105"/>
        <end position="163"/>
    </location>
</feature>
<name>A0A6I2KWV2_9BURK</name>
<keyword evidence="1" id="KW-0175">Coiled coil</keyword>
<dbReference type="AlphaFoldDB" id="A0A6I2KWV2"/>
<protein>
    <recommendedName>
        <fullName evidence="4">PspA/IM30 family protein</fullName>
    </recommendedName>
</protein>
<reference evidence="2 3" key="1">
    <citation type="submission" date="2019-11" db="EMBL/GenBank/DDBJ databases">
        <title>Novel species isolated from a subtropical stream in China.</title>
        <authorList>
            <person name="Lu H."/>
        </authorList>
    </citation>
    <scope>NUCLEOTIDE SEQUENCE [LARGE SCALE GENOMIC DNA]</scope>
    <source>
        <strain evidence="2 3">FT80W</strain>
    </source>
</reference>
<evidence type="ECO:0008006" key="4">
    <source>
        <dbReference type="Google" id="ProtNLM"/>
    </source>
</evidence>
<proteinExistence type="predicted"/>
<organism evidence="2 3">
    <name type="scientific">Duganella guangzhouensis</name>
    <dbReference type="NCBI Taxonomy" id="2666084"/>
    <lineage>
        <taxon>Bacteria</taxon>
        <taxon>Pseudomonadati</taxon>
        <taxon>Pseudomonadota</taxon>
        <taxon>Betaproteobacteria</taxon>
        <taxon>Burkholderiales</taxon>
        <taxon>Oxalobacteraceae</taxon>
        <taxon>Telluria group</taxon>
        <taxon>Duganella</taxon>
    </lineage>
</organism>
<comment type="caution">
    <text evidence="2">The sequence shown here is derived from an EMBL/GenBank/DDBJ whole genome shotgun (WGS) entry which is preliminary data.</text>
</comment>
<dbReference type="RefSeq" id="WP_154375486.1">
    <property type="nucleotide sequence ID" value="NZ_WKJK01000004.1"/>
</dbReference>